<evidence type="ECO:0000313" key="1">
    <source>
        <dbReference type="EMBL" id="KKK83205.1"/>
    </source>
</evidence>
<protein>
    <submittedName>
        <fullName evidence="1">Uncharacterized protein</fullName>
    </submittedName>
</protein>
<dbReference type="AlphaFoldDB" id="A0A0F8ZB92"/>
<comment type="caution">
    <text evidence="1">The sequence shown here is derived from an EMBL/GenBank/DDBJ whole genome shotgun (WGS) entry which is preliminary data.</text>
</comment>
<accession>A0A0F8ZB92</accession>
<gene>
    <name evidence="1" type="ORF">LCGC14_2795710</name>
</gene>
<organism evidence="1">
    <name type="scientific">marine sediment metagenome</name>
    <dbReference type="NCBI Taxonomy" id="412755"/>
    <lineage>
        <taxon>unclassified sequences</taxon>
        <taxon>metagenomes</taxon>
        <taxon>ecological metagenomes</taxon>
    </lineage>
</organism>
<proteinExistence type="predicted"/>
<sequence length="56" mass="6392">MTYICQICKELLKVNNAGNLVHMDGSETKQKEVVRNSKTELEFDHHVLPVPIEKAI</sequence>
<name>A0A0F8ZB92_9ZZZZ</name>
<dbReference type="EMBL" id="LAZR01052331">
    <property type="protein sequence ID" value="KKK83205.1"/>
    <property type="molecule type" value="Genomic_DNA"/>
</dbReference>
<reference evidence="1" key="1">
    <citation type="journal article" date="2015" name="Nature">
        <title>Complex archaea that bridge the gap between prokaryotes and eukaryotes.</title>
        <authorList>
            <person name="Spang A."/>
            <person name="Saw J.H."/>
            <person name="Jorgensen S.L."/>
            <person name="Zaremba-Niedzwiedzka K."/>
            <person name="Martijn J."/>
            <person name="Lind A.E."/>
            <person name="van Eijk R."/>
            <person name="Schleper C."/>
            <person name="Guy L."/>
            <person name="Ettema T.J."/>
        </authorList>
    </citation>
    <scope>NUCLEOTIDE SEQUENCE</scope>
</reference>